<dbReference type="RefSeq" id="XP_010761025.1">
    <property type="nucleotide sequence ID" value="XM_010762723.1"/>
</dbReference>
<evidence type="ECO:0000256" key="1">
    <source>
        <dbReference type="SAM" id="MobiDB-lite"/>
    </source>
</evidence>
<dbReference type="eggNOG" id="ENOG502RNVJ">
    <property type="taxonomic scope" value="Eukaryota"/>
</dbReference>
<dbReference type="OMA" id="PFVCEWD"/>
<organism evidence="2 3">
    <name type="scientific">Paracoccidioides brasiliensis (strain Pb18)</name>
    <dbReference type="NCBI Taxonomy" id="502780"/>
    <lineage>
        <taxon>Eukaryota</taxon>
        <taxon>Fungi</taxon>
        <taxon>Dikarya</taxon>
        <taxon>Ascomycota</taxon>
        <taxon>Pezizomycotina</taxon>
        <taxon>Eurotiomycetes</taxon>
        <taxon>Eurotiomycetidae</taxon>
        <taxon>Onygenales</taxon>
        <taxon>Ajellomycetaceae</taxon>
        <taxon>Paracoccidioides</taxon>
    </lineage>
</organism>
<sequence length="628" mass="71186">MAFSAWRNFASDVLSSRAVSALEYLPPAFSCIIDYPLRIKSGSKNGHACSLYPVTGNPPTLYSFKATIWDSFGKFKFTSATFITPSREPEPSSLDGYDAEWSQDLDAYIIILADFVPSSISSLNSIFGTITLPDSTTDLIRIQITYRSRSNVLDNIQPMDANELFDIKCFPPTVHQYLEDQVQYDFGLFAVRDVDIVPEVEEVSALVLGRSPTPSDSEVTDPSDIKELLKVEDFVWADDSAIESLRKQGNVEGIVEKDISARDVDGVPELGLDTSPTPTDFVFTDLSDIEELLKVEDFVWADEFDDSVLEPLEKPEDVEAIAAKGISSLLKLKRFNWSNEFDDECLEEEKKEDTKDTSVHRSVDHIMPRNLSGLAVVGEDHFKHIKPSNDNTPPQNIDVYLDSSPQYPTCEEAPYEQMMTPAQFQFAMDQSYHCYSEAKNEVYWQICQTYDYPDIHHFNWLGERVMERSYTSPEVSLFIILSAPKAYFAKHTGRQAVTLRQAMKFVDPVLFSGNWDDLKLTGENLMKAITGRTFRFYTDMGTWLNDELDADMQTAVIDESSPCLYASKPWLPLNGWVETHYAYTRWEYGTEANRLADAVPSRRHGRQQSRSSPLRQFTMAGDVNIEPN</sequence>
<gene>
    <name evidence="2" type="ORF">PADG_05493</name>
</gene>
<evidence type="ECO:0000313" key="3">
    <source>
        <dbReference type="Proteomes" id="UP000001628"/>
    </source>
</evidence>
<keyword evidence="3" id="KW-1185">Reference proteome</keyword>
<dbReference type="OrthoDB" id="5421702at2759"/>
<dbReference type="HOGENOM" id="CLU_520738_0_0_1"/>
<accession>C1GE07</accession>
<reference evidence="2 3" key="1">
    <citation type="journal article" date="2011" name="PLoS Genet.">
        <title>Comparative genomic analysis of human fungal pathogens causing paracoccidioidomycosis.</title>
        <authorList>
            <person name="Desjardins C.A."/>
            <person name="Champion M.D."/>
            <person name="Holder J.W."/>
            <person name="Muszewska A."/>
            <person name="Goldberg J."/>
            <person name="Bailao A.M."/>
            <person name="Brigido M.M."/>
            <person name="Ferreira M.E."/>
            <person name="Garcia A.M."/>
            <person name="Grynberg M."/>
            <person name="Gujja S."/>
            <person name="Heiman D.I."/>
            <person name="Henn M.R."/>
            <person name="Kodira C.D."/>
            <person name="Leon-Narvaez H."/>
            <person name="Longo L.V."/>
            <person name="Ma L.J."/>
            <person name="Malavazi I."/>
            <person name="Matsuo A.L."/>
            <person name="Morais F.V."/>
            <person name="Pereira M."/>
            <person name="Rodriguez-Brito S."/>
            <person name="Sakthikumar S."/>
            <person name="Salem-Izacc S.M."/>
            <person name="Sykes S.M."/>
            <person name="Teixeira M.M."/>
            <person name="Vallejo M.C."/>
            <person name="Walter M.E."/>
            <person name="Yandava C."/>
            <person name="Young S."/>
            <person name="Zeng Q."/>
            <person name="Zucker J."/>
            <person name="Felipe M.S."/>
            <person name="Goldman G.H."/>
            <person name="Haas B.J."/>
            <person name="McEwen J.G."/>
            <person name="Nino-Vega G."/>
            <person name="Puccia R."/>
            <person name="San-Blas G."/>
            <person name="Soares C.M."/>
            <person name="Birren B.W."/>
            <person name="Cuomo C.A."/>
        </authorList>
    </citation>
    <scope>NUCLEOTIDE SEQUENCE [LARGE SCALE GENOMIC DNA]</scope>
    <source>
        <strain evidence="2 3">Pb18</strain>
    </source>
</reference>
<dbReference type="VEuPathDB" id="FungiDB:PADG_05493"/>
<name>C1GE07_PARBD</name>
<dbReference type="AlphaFoldDB" id="C1GE07"/>
<dbReference type="KEGG" id="pbn:PADG_05493"/>
<dbReference type="Proteomes" id="UP000001628">
    <property type="component" value="Unassembled WGS sequence"/>
</dbReference>
<proteinExistence type="predicted"/>
<evidence type="ECO:0000313" key="2">
    <source>
        <dbReference type="EMBL" id="EEH49414.1"/>
    </source>
</evidence>
<dbReference type="EMBL" id="KN275962">
    <property type="protein sequence ID" value="EEH49414.1"/>
    <property type="molecule type" value="Genomic_DNA"/>
</dbReference>
<protein>
    <submittedName>
        <fullName evidence="2">Uncharacterized protein</fullName>
    </submittedName>
</protein>
<dbReference type="GeneID" id="22584413"/>
<feature type="region of interest" description="Disordered" evidence="1">
    <location>
        <begin position="598"/>
        <end position="628"/>
    </location>
</feature>
<dbReference type="InParanoid" id="C1GE07"/>